<sequence>MTLNPLIQNSSKFPIEITPSEESIPTDCCEDFCQNSDFVDSETSDSLSEDTSSVNRRHSPAGQLQGELCQWAIKNNITHNAIDSLLKLLQSYHPELPCNARKLLETPRHIEIYKMEAGEYFHLGFYNMLKRRLELKNRSGTGEETMFALVKFLKEDSCEIVPFTWISADFKTCKWPGSKFVKRAIEKKLTPQENWSNNEINLIRCSVLYEDLVPKRTKYLLTSNLETSDEEIVTSRPVRKKMKIVKHSDLDYEFSVTHHTVKNVINAEEVGTQADSLGIPLPPIPNVSLSNVVPIVSNPESPSDSEQELIPTSPAAKRVNQNKIHTFEERVLRKLQQICNDISDLAADVRILKAQTNIPGKNLTIPGLPKFPLNTPDEIDAFTQQVRESDDSFTSVTIFLAREGGNNAKECTERVLGRLITNELALRYNWMLFMWYYLLQIATTLRKP</sequence>
<dbReference type="PANTHER" id="PTHR34153">
    <property type="entry name" value="SI:CH211-262H13.3-RELATED-RELATED"/>
    <property type="match status" value="1"/>
</dbReference>
<evidence type="ECO:0008006" key="4">
    <source>
        <dbReference type="Google" id="ProtNLM"/>
    </source>
</evidence>
<evidence type="ECO:0000313" key="3">
    <source>
        <dbReference type="Proteomes" id="UP000708208"/>
    </source>
</evidence>
<dbReference type="PANTHER" id="PTHR34153:SF2">
    <property type="entry name" value="SI:CH211-262H13.3-RELATED"/>
    <property type="match status" value="1"/>
</dbReference>
<dbReference type="Proteomes" id="UP000708208">
    <property type="component" value="Unassembled WGS sequence"/>
</dbReference>
<name>A0A8J2PMK1_9HEXA</name>
<reference evidence="2" key="1">
    <citation type="submission" date="2021-06" db="EMBL/GenBank/DDBJ databases">
        <authorList>
            <person name="Hodson N. C."/>
            <person name="Mongue J. A."/>
            <person name="Jaron S. K."/>
        </authorList>
    </citation>
    <scope>NUCLEOTIDE SEQUENCE</scope>
</reference>
<evidence type="ECO:0000313" key="2">
    <source>
        <dbReference type="EMBL" id="CAG7829140.1"/>
    </source>
</evidence>
<comment type="caution">
    <text evidence="2">The sequence shown here is derived from an EMBL/GenBank/DDBJ whole genome shotgun (WGS) entry which is preliminary data.</text>
</comment>
<proteinExistence type="predicted"/>
<gene>
    <name evidence="2" type="ORF">AFUS01_LOCUS39016</name>
</gene>
<dbReference type="OrthoDB" id="8007085at2759"/>
<evidence type="ECO:0000256" key="1">
    <source>
        <dbReference type="SAM" id="MobiDB-lite"/>
    </source>
</evidence>
<dbReference type="EMBL" id="CAJVCH010550264">
    <property type="protein sequence ID" value="CAG7829140.1"/>
    <property type="molecule type" value="Genomic_DNA"/>
</dbReference>
<accession>A0A8J2PMK1</accession>
<feature type="region of interest" description="Disordered" evidence="1">
    <location>
        <begin position="40"/>
        <end position="59"/>
    </location>
</feature>
<organism evidence="2 3">
    <name type="scientific">Allacma fusca</name>
    <dbReference type="NCBI Taxonomy" id="39272"/>
    <lineage>
        <taxon>Eukaryota</taxon>
        <taxon>Metazoa</taxon>
        <taxon>Ecdysozoa</taxon>
        <taxon>Arthropoda</taxon>
        <taxon>Hexapoda</taxon>
        <taxon>Collembola</taxon>
        <taxon>Symphypleona</taxon>
        <taxon>Sminthuridae</taxon>
        <taxon>Allacma</taxon>
    </lineage>
</organism>
<feature type="compositionally biased region" description="Low complexity" evidence="1">
    <location>
        <begin position="44"/>
        <end position="53"/>
    </location>
</feature>
<protein>
    <recommendedName>
        <fullName evidence="4">DUF4806 domain-containing protein</fullName>
    </recommendedName>
</protein>
<dbReference type="AlphaFoldDB" id="A0A8J2PMK1"/>
<keyword evidence="3" id="KW-1185">Reference proteome</keyword>